<dbReference type="Gene3D" id="1.10.238.10">
    <property type="entry name" value="EF-hand"/>
    <property type="match status" value="3"/>
</dbReference>
<dbReference type="GO" id="GO:0017156">
    <property type="term" value="P:calcium-ion regulated exocytosis"/>
    <property type="evidence" value="ECO:0007669"/>
    <property type="project" value="TreeGrafter"/>
</dbReference>
<sequence>MKIIRMVRYYKSQCLFISVALVLCLMCLALVVSGPVRKFPKVEKEEGGLLNDVLLGGNHAGAADGALKDSEVEKLQQHQQLHRPHGLDDEIDVKFENALKLVGGGKLDAKQLEPADHLDVVKMEHDGHVNREYHKEMFLGEEHEEFKSHPVDRAEGRLKEIVAKADLDEDGSLSQPEMEKWIAQKMKEHFDEAKRENEHIFKHLDPDGDGFIKWKEYYVHFLLSRGFDMDSALQHVQNSDGNVGLKQADEDALVSYKFRWADADNNPSDNELSKEEFMVFRHPEHSQQSLDNLVMNVLRGLDANNDNIVTEEEFSALPPGEVENEEYRKMDLKWQAERKQEFRETMDLDHNGKVDKKELRNYLDPTNPLQAKLEADSLISLIDDDKNGLLSMGEILKHSDLFISSKVVNLAANMHEEL</sequence>
<keyword evidence="5" id="KW-0333">Golgi apparatus</keyword>
<dbReference type="PANTHER" id="PTHR10827">
    <property type="entry name" value="RETICULOCALBIN"/>
    <property type="match status" value="1"/>
</dbReference>
<dbReference type="SUPFAM" id="SSF47473">
    <property type="entry name" value="EF-hand"/>
    <property type="match status" value="2"/>
</dbReference>
<dbReference type="Pfam" id="PF13202">
    <property type="entry name" value="EF-hand_5"/>
    <property type="match status" value="1"/>
</dbReference>
<feature type="domain" description="EF-hand" evidence="10">
    <location>
        <begin position="192"/>
        <end position="227"/>
    </location>
</feature>
<keyword evidence="3" id="KW-0677">Repeat</keyword>
<evidence type="ECO:0000256" key="8">
    <source>
        <dbReference type="ARBA" id="ARBA00023817"/>
    </source>
</evidence>
<dbReference type="InterPro" id="IPR018247">
    <property type="entry name" value="EF_Hand_1_Ca_BS"/>
</dbReference>
<comment type="caution">
    <text evidence="11">The sequence shown here is derived from an EMBL/GenBank/DDBJ whole genome shotgun (WGS) entry which is preliminary data.</text>
</comment>
<dbReference type="Proteomes" id="UP000271974">
    <property type="component" value="Unassembled WGS sequence"/>
</dbReference>
<proteinExistence type="predicted"/>
<reference evidence="11 12" key="1">
    <citation type="submission" date="2019-01" db="EMBL/GenBank/DDBJ databases">
        <title>A draft genome assembly of the solar-powered sea slug Elysia chlorotica.</title>
        <authorList>
            <person name="Cai H."/>
            <person name="Li Q."/>
            <person name="Fang X."/>
            <person name="Li J."/>
            <person name="Curtis N.E."/>
            <person name="Altenburger A."/>
            <person name="Shibata T."/>
            <person name="Feng M."/>
            <person name="Maeda T."/>
            <person name="Schwartz J.A."/>
            <person name="Shigenobu S."/>
            <person name="Lundholm N."/>
            <person name="Nishiyama T."/>
            <person name="Yang H."/>
            <person name="Hasebe M."/>
            <person name="Li S."/>
            <person name="Pierce S.K."/>
            <person name="Wang J."/>
        </authorList>
    </citation>
    <scope>NUCLEOTIDE SEQUENCE [LARGE SCALE GENOMIC DNA]</scope>
    <source>
        <strain evidence="11">EC2010</strain>
        <tissue evidence="11">Whole organism of an adult</tissue>
    </source>
</reference>
<dbReference type="AlphaFoldDB" id="A0A3S0ZIG1"/>
<evidence type="ECO:0000256" key="3">
    <source>
        <dbReference type="ARBA" id="ARBA00022737"/>
    </source>
</evidence>
<keyword evidence="1" id="KW-0479">Metal-binding</keyword>
<evidence type="ECO:0000256" key="5">
    <source>
        <dbReference type="ARBA" id="ARBA00023034"/>
    </source>
</evidence>
<organism evidence="11 12">
    <name type="scientific">Elysia chlorotica</name>
    <name type="common">Eastern emerald elysia</name>
    <name type="synonym">Sea slug</name>
    <dbReference type="NCBI Taxonomy" id="188477"/>
    <lineage>
        <taxon>Eukaryota</taxon>
        <taxon>Metazoa</taxon>
        <taxon>Spiralia</taxon>
        <taxon>Lophotrochozoa</taxon>
        <taxon>Mollusca</taxon>
        <taxon>Gastropoda</taxon>
        <taxon>Heterobranchia</taxon>
        <taxon>Euthyneura</taxon>
        <taxon>Panpulmonata</taxon>
        <taxon>Sacoglossa</taxon>
        <taxon>Placobranchoidea</taxon>
        <taxon>Plakobranchidae</taxon>
        <taxon>Elysia</taxon>
    </lineage>
</organism>
<gene>
    <name evidence="11" type="ORF">EGW08_012592</name>
</gene>
<evidence type="ECO:0000259" key="10">
    <source>
        <dbReference type="PROSITE" id="PS50222"/>
    </source>
</evidence>
<dbReference type="InterPro" id="IPR002048">
    <property type="entry name" value="EF_hand_dom"/>
</dbReference>
<dbReference type="InterPro" id="IPR011992">
    <property type="entry name" value="EF-hand-dom_pair"/>
</dbReference>
<keyword evidence="6" id="KW-0325">Glycoprotein</keyword>
<dbReference type="EMBL" id="RQTK01000437">
    <property type="protein sequence ID" value="RUS79645.1"/>
    <property type="molecule type" value="Genomic_DNA"/>
</dbReference>
<evidence type="ECO:0000256" key="1">
    <source>
        <dbReference type="ARBA" id="ARBA00022723"/>
    </source>
</evidence>
<keyword evidence="2" id="KW-0732">Signal</keyword>
<dbReference type="Pfam" id="PF13833">
    <property type="entry name" value="EF-hand_8"/>
    <property type="match status" value="1"/>
</dbReference>
<dbReference type="CDD" id="cd16225">
    <property type="entry name" value="EFh_CREC_cab45"/>
    <property type="match status" value="1"/>
</dbReference>
<protein>
    <recommendedName>
        <fullName evidence="8">45 kDa calcium-binding protein</fullName>
    </recommendedName>
    <alternativeName>
        <fullName evidence="9">Stromal cell-derived factor 4</fullName>
    </alternativeName>
</protein>
<dbReference type="OrthoDB" id="9978834at2759"/>
<name>A0A3S0ZIG1_ELYCH</name>
<feature type="domain" description="EF-hand" evidence="10">
    <location>
        <begin position="344"/>
        <end position="369"/>
    </location>
</feature>
<dbReference type="GO" id="GO:0005796">
    <property type="term" value="C:Golgi lumen"/>
    <property type="evidence" value="ECO:0007669"/>
    <property type="project" value="UniProtKB-SubCell"/>
</dbReference>
<dbReference type="STRING" id="188477.A0A3S0ZIG1"/>
<accession>A0A3S0ZIG1</accession>
<dbReference type="InterPro" id="IPR027240">
    <property type="entry name" value="CAB45_EFh"/>
</dbReference>
<dbReference type="GO" id="GO:0005783">
    <property type="term" value="C:endoplasmic reticulum"/>
    <property type="evidence" value="ECO:0007669"/>
    <property type="project" value="TreeGrafter"/>
</dbReference>
<dbReference type="PROSITE" id="PS50222">
    <property type="entry name" value="EF_HAND_2"/>
    <property type="match status" value="3"/>
</dbReference>
<evidence type="ECO:0000313" key="12">
    <source>
        <dbReference type="Proteomes" id="UP000271974"/>
    </source>
</evidence>
<feature type="domain" description="EF-hand" evidence="10">
    <location>
        <begin position="153"/>
        <end position="188"/>
    </location>
</feature>
<evidence type="ECO:0000256" key="7">
    <source>
        <dbReference type="ARBA" id="ARBA00023769"/>
    </source>
</evidence>
<evidence type="ECO:0000313" key="11">
    <source>
        <dbReference type="EMBL" id="RUS79645.1"/>
    </source>
</evidence>
<evidence type="ECO:0000256" key="4">
    <source>
        <dbReference type="ARBA" id="ARBA00022837"/>
    </source>
</evidence>
<keyword evidence="4" id="KW-0106">Calcium</keyword>
<dbReference type="PROSITE" id="PS00018">
    <property type="entry name" value="EF_HAND_1"/>
    <property type="match status" value="4"/>
</dbReference>
<comment type="subcellular location">
    <subcellularLocation>
        <location evidence="7">Golgi apparatus lumen</location>
    </subcellularLocation>
</comment>
<dbReference type="SMART" id="SM00054">
    <property type="entry name" value="EFh"/>
    <property type="match status" value="5"/>
</dbReference>
<dbReference type="PANTHER" id="PTHR10827:SF98">
    <property type="entry name" value="45 KDA CALCIUM-BINDING PROTEIN"/>
    <property type="match status" value="1"/>
</dbReference>
<evidence type="ECO:0000256" key="6">
    <source>
        <dbReference type="ARBA" id="ARBA00023180"/>
    </source>
</evidence>
<evidence type="ECO:0000256" key="2">
    <source>
        <dbReference type="ARBA" id="ARBA00022729"/>
    </source>
</evidence>
<keyword evidence="12" id="KW-1185">Reference proteome</keyword>
<evidence type="ECO:0000256" key="9">
    <source>
        <dbReference type="ARBA" id="ARBA00031511"/>
    </source>
</evidence>
<dbReference type="GO" id="GO:0005509">
    <property type="term" value="F:calcium ion binding"/>
    <property type="evidence" value="ECO:0007669"/>
    <property type="project" value="InterPro"/>
</dbReference>